<dbReference type="InterPro" id="IPR036638">
    <property type="entry name" value="HLH_DNA-bd_sf"/>
</dbReference>
<gene>
    <name evidence="12" type="ORF">ATANTOWER_028452</name>
</gene>
<feature type="region of interest" description="Disordered" evidence="10">
    <location>
        <begin position="196"/>
        <end position="251"/>
    </location>
</feature>
<evidence type="ECO:0000256" key="6">
    <source>
        <dbReference type="ARBA" id="ARBA00023163"/>
    </source>
</evidence>
<name>A0ABU7BY29_9TELE</name>
<dbReference type="PRINTS" id="PR00044">
    <property type="entry name" value="LEUZIPPRMYC"/>
</dbReference>
<feature type="non-terminal residue" evidence="12">
    <location>
        <position position="1"/>
    </location>
</feature>
<dbReference type="InterPro" id="IPR002418">
    <property type="entry name" value="Tscrpt_reg_Myc"/>
</dbReference>
<keyword evidence="7" id="KW-0539">Nucleus</keyword>
<evidence type="ECO:0000256" key="9">
    <source>
        <dbReference type="SAM" id="Coils"/>
    </source>
</evidence>
<dbReference type="PIRSF" id="PIRSF001705">
    <property type="entry name" value="Myc_protein"/>
    <property type="match status" value="1"/>
</dbReference>
<evidence type="ECO:0000259" key="11">
    <source>
        <dbReference type="PROSITE" id="PS50888"/>
    </source>
</evidence>
<dbReference type="InterPro" id="IPR012682">
    <property type="entry name" value="Tscrpt_reg_Myc_N"/>
</dbReference>
<feature type="domain" description="BHLH" evidence="11">
    <location>
        <begin position="311"/>
        <end position="363"/>
    </location>
</feature>
<accession>A0ABU7BY29</accession>
<dbReference type="InterPro" id="IPR003327">
    <property type="entry name" value="Myc-LZ"/>
</dbReference>
<dbReference type="Pfam" id="PF00010">
    <property type="entry name" value="HLH"/>
    <property type="match status" value="1"/>
</dbReference>
<dbReference type="Pfam" id="PF01056">
    <property type="entry name" value="Myc_N"/>
    <property type="match status" value="1"/>
</dbReference>
<proteinExistence type="predicted"/>
<dbReference type="InterPro" id="IPR050433">
    <property type="entry name" value="Myc_transcription_factors"/>
</dbReference>
<feature type="coiled-coil region" evidence="9">
    <location>
        <begin position="367"/>
        <end position="394"/>
    </location>
</feature>
<dbReference type="CDD" id="cd11458">
    <property type="entry name" value="bHLHzip_c-Myc"/>
    <property type="match status" value="1"/>
</dbReference>
<feature type="compositionally biased region" description="Low complexity" evidence="10">
    <location>
        <begin position="211"/>
        <end position="225"/>
    </location>
</feature>
<keyword evidence="9" id="KW-0175">Coiled coil</keyword>
<protein>
    <recommendedName>
        <fullName evidence="11">BHLH domain-containing protein</fullName>
    </recommendedName>
</protein>
<comment type="caution">
    <text evidence="12">The sequence shown here is derived from an EMBL/GenBank/DDBJ whole genome shotgun (WGS) entry which is preliminary data.</text>
</comment>
<comment type="subunit">
    <text evidence="8">Efficient DNA binding requires dimerization with another bHLH protein. Binds DNA as a heterodimer with MAX.</text>
</comment>
<keyword evidence="4" id="KW-0238">DNA-binding</keyword>
<evidence type="ECO:0000256" key="1">
    <source>
        <dbReference type="ARBA" id="ARBA00003607"/>
    </source>
</evidence>
<dbReference type="EMBL" id="JAHUTI010069558">
    <property type="protein sequence ID" value="MED6254519.1"/>
    <property type="molecule type" value="Genomic_DNA"/>
</dbReference>
<feature type="compositionally biased region" description="Acidic residues" evidence="10">
    <location>
        <begin position="226"/>
        <end position="241"/>
    </location>
</feature>
<keyword evidence="13" id="KW-1185">Reference proteome</keyword>
<evidence type="ECO:0000256" key="2">
    <source>
        <dbReference type="ARBA" id="ARBA00004123"/>
    </source>
</evidence>
<comment type="function">
    <text evidence="1">Transcription factor that binds DNA in a non-specific manner, yet also specifically recognizes the core sequence 5'-CAC[GA]TG-3'. Activates the transcription of growth-related genes.</text>
</comment>
<dbReference type="SMART" id="SM00353">
    <property type="entry name" value="HLH"/>
    <property type="match status" value="1"/>
</dbReference>
<keyword evidence="5" id="KW-0010">Activator</keyword>
<evidence type="ECO:0000313" key="12">
    <source>
        <dbReference type="EMBL" id="MED6254519.1"/>
    </source>
</evidence>
<comment type="subcellular location">
    <subcellularLocation>
        <location evidence="2">Nucleus</location>
    </subcellularLocation>
</comment>
<dbReference type="InterPro" id="IPR011598">
    <property type="entry name" value="bHLH_dom"/>
</dbReference>
<dbReference type="PANTHER" id="PTHR45851">
    <property type="entry name" value="MYC PROTO-ONCOGENE"/>
    <property type="match status" value="1"/>
</dbReference>
<keyword evidence="3" id="KW-0805">Transcription regulation</keyword>
<feature type="region of interest" description="Disordered" evidence="10">
    <location>
        <begin position="272"/>
        <end position="314"/>
    </location>
</feature>
<evidence type="ECO:0000256" key="3">
    <source>
        <dbReference type="ARBA" id="ARBA00023015"/>
    </source>
</evidence>
<evidence type="ECO:0000256" key="5">
    <source>
        <dbReference type="ARBA" id="ARBA00023159"/>
    </source>
</evidence>
<dbReference type="Pfam" id="PF02344">
    <property type="entry name" value="Myc-LZ"/>
    <property type="match status" value="1"/>
</dbReference>
<sequence>TPLYLRELLDFTSAAAVMAPMLATPSTNYDYDTIQPCFFLSAEEEDFYPPPHSQLLPGPGEDIWKKFELLPTPPLSPSRTPPQSDHSLSAADHLEAVSELLDEDSNPSAAFLQSFIIQDCMWSSSFRAATKLEKVVSERLASLRARRDSSDTCSLTGGGSDPQVGRCQVNAEYLQDLQAAASECIDPSVVFMYSPASEKQSEEDGATMEAGSELSLETPPLSSSDSESEEEEEDGEEEEIDVVTVDRQRTSRRPDALPLVLKRSHINIQQHNYAAPQPAGKRLKVAESPATAKQSGGRRCWSPRSDGEDEDRRRTHNVLERQRRNELRMSFLALRDQIPAVANNDKAAKVVILKRATEFIREVGEDERRLLRKKDELTKRSRELKRRLEQLRTLH</sequence>
<evidence type="ECO:0000256" key="4">
    <source>
        <dbReference type="ARBA" id="ARBA00023125"/>
    </source>
</evidence>
<evidence type="ECO:0000256" key="7">
    <source>
        <dbReference type="ARBA" id="ARBA00023242"/>
    </source>
</evidence>
<keyword evidence="6" id="KW-0804">Transcription</keyword>
<dbReference type="PROSITE" id="PS50888">
    <property type="entry name" value="BHLH"/>
    <property type="match status" value="1"/>
</dbReference>
<dbReference type="Proteomes" id="UP001345963">
    <property type="component" value="Unassembled WGS sequence"/>
</dbReference>
<dbReference type="SUPFAM" id="SSF47459">
    <property type="entry name" value="HLH, helix-loop-helix DNA-binding domain"/>
    <property type="match status" value="1"/>
</dbReference>
<evidence type="ECO:0000256" key="10">
    <source>
        <dbReference type="SAM" id="MobiDB-lite"/>
    </source>
</evidence>
<evidence type="ECO:0000313" key="13">
    <source>
        <dbReference type="Proteomes" id="UP001345963"/>
    </source>
</evidence>
<organism evidence="12 13">
    <name type="scientific">Ataeniobius toweri</name>
    <dbReference type="NCBI Taxonomy" id="208326"/>
    <lineage>
        <taxon>Eukaryota</taxon>
        <taxon>Metazoa</taxon>
        <taxon>Chordata</taxon>
        <taxon>Craniata</taxon>
        <taxon>Vertebrata</taxon>
        <taxon>Euteleostomi</taxon>
        <taxon>Actinopterygii</taxon>
        <taxon>Neopterygii</taxon>
        <taxon>Teleostei</taxon>
        <taxon>Neoteleostei</taxon>
        <taxon>Acanthomorphata</taxon>
        <taxon>Ovalentaria</taxon>
        <taxon>Atherinomorphae</taxon>
        <taxon>Cyprinodontiformes</taxon>
        <taxon>Goodeidae</taxon>
        <taxon>Ataeniobius</taxon>
    </lineage>
</organism>
<reference evidence="12 13" key="1">
    <citation type="submission" date="2021-07" db="EMBL/GenBank/DDBJ databases">
        <authorList>
            <person name="Palmer J.M."/>
        </authorList>
    </citation>
    <scope>NUCLEOTIDE SEQUENCE [LARGE SCALE GENOMIC DNA]</scope>
    <source>
        <strain evidence="12 13">AT_MEX2019</strain>
        <tissue evidence="12">Muscle</tissue>
    </source>
</reference>
<evidence type="ECO:0000256" key="8">
    <source>
        <dbReference type="ARBA" id="ARBA00025872"/>
    </source>
</evidence>
<dbReference type="Gene3D" id="4.10.280.10">
    <property type="entry name" value="Helix-loop-helix DNA-binding domain"/>
    <property type="match status" value="1"/>
</dbReference>